<dbReference type="AlphaFoldDB" id="A0AAW2Z818"/>
<comment type="caution">
    <text evidence="3">The sequence shown here is derived from an EMBL/GenBank/DDBJ whole genome shotgun (WGS) entry which is preliminary data.</text>
</comment>
<evidence type="ECO:0000313" key="3">
    <source>
        <dbReference type="EMBL" id="KAL0485559.1"/>
    </source>
</evidence>
<name>A0AAW2Z818_9EUKA</name>
<feature type="compositionally biased region" description="Acidic residues" evidence="2">
    <location>
        <begin position="531"/>
        <end position="550"/>
    </location>
</feature>
<dbReference type="Proteomes" id="UP001431209">
    <property type="component" value="Unassembled WGS sequence"/>
</dbReference>
<protein>
    <submittedName>
        <fullName evidence="3">Basal body-orientation factor 1</fullName>
    </submittedName>
</protein>
<keyword evidence="4" id="KW-1185">Reference proteome</keyword>
<organism evidence="3 4">
    <name type="scientific">Acrasis kona</name>
    <dbReference type="NCBI Taxonomy" id="1008807"/>
    <lineage>
        <taxon>Eukaryota</taxon>
        <taxon>Discoba</taxon>
        <taxon>Heterolobosea</taxon>
        <taxon>Tetramitia</taxon>
        <taxon>Eutetramitia</taxon>
        <taxon>Acrasidae</taxon>
        <taxon>Acrasis</taxon>
    </lineage>
</organism>
<dbReference type="PANTHER" id="PTHR14845">
    <property type="entry name" value="COILED-COIL DOMAIN-CONTAINING 166"/>
    <property type="match status" value="1"/>
</dbReference>
<sequence>MSNIKAPKLKNVVKDMVAANKSIEDDDVDVIGDAVQEFSVDAKLKKLQQYTIWFEEVKSENNQIRAEIKKKDEAHNKITNSLQTDLELKQKAIIMYQKQLLEEKDRLNELQKHKSAEQDVIKHTYESKIQTLIETNSRLSRQSSELEKARKTKQSLQETLLAKDAEMKQVREGFTDELNKVKAQFLNEKARQLKEEEGLKQRLEDEIHERAMQLLPRKSKDIHQQNKDIETQLTNFQKDVNTISSLKDKLVEENKRLKKEHLLTSANIKEYASENVTLSKDIREMKSKIKELKETIANVKVIQVEEIEQAEKKFIEEEAGYNKQITELQNLIHVRTRELLHLKKIAENILEQRTELEMYFTEALGQVKAEKAERSRREELNNIGELPSITNRNSTSGKTFAMDETASQFGHSTARAPKQLHSSPQLSWPEKERVLTILFNKINGYKTPVQESSLHQPMVTVHNPYLPPVIGDTIKNRQTQDRYKSMMMSSKFINANLNKDKPNANNEQIEDTIEKHNPSSTTFVTDTQFDNIDDNYEEDYDYEYDGQESP</sequence>
<proteinExistence type="predicted"/>
<feature type="compositionally biased region" description="Polar residues" evidence="2">
    <location>
        <begin position="518"/>
        <end position="529"/>
    </location>
</feature>
<reference evidence="3 4" key="1">
    <citation type="submission" date="2024-03" db="EMBL/GenBank/DDBJ databases">
        <title>The Acrasis kona genome and developmental transcriptomes reveal deep origins of eukaryotic multicellular pathways.</title>
        <authorList>
            <person name="Sheikh S."/>
            <person name="Fu C.-J."/>
            <person name="Brown M.W."/>
            <person name="Baldauf S.L."/>
        </authorList>
    </citation>
    <scope>NUCLEOTIDE SEQUENCE [LARGE SCALE GENOMIC DNA]</scope>
    <source>
        <strain evidence="3 4">ATCC MYA-3509</strain>
    </source>
</reference>
<keyword evidence="1" id="KW-0175">Coiled coil</keyword>
<gene>
    <name evidence="3" type="ORF">AKO1_003133</name>
</gene>
<feature type="coiled-coil region" evidence="1">
    <location>
        <begin position="240"/>
        <end position="302"/>
    </location>
</feature>
<dbReference type="PANTHER" id="PTHR14845:SF0">
    <property type="entry name" value="DUF4515 DOMAIN-CONTAINING PROTEIN"/>
    <property type="match status" value="1"/>
</dbReference>
<feature type="region of interest" description="Disordered" evidence="2">
    <location>
        <begin position="513"/>
        <end position="550"/>
    </location>
</feature>
<accession>A0AAW2Z818</accession>
<dbReference type="EMBL" id="JAOPGA020001148">
    <property type="protein sequence ID" value="KAL0485559.1"/>
    <property type="molecule type" value="Genomic_DNA"/>
</dbReference>
<feature type="coiled-coil region" evidence="1">
    <location>
        <begin position="54"/>
        <end position="206"/>
    </location>
</feature>
<evidence type="ECO:0000313" key="4">
    <source>
        <dbReference type="Proteomes" id="UP001431209"/>
    </source>
</evidence>
<evidence type="ECO:0000256" key="1">
    <source>
        <dbReference type="SAM" id="Coils"/>
    </source>
</evidence>
<evidence type="ECO:0000256" key="2">
    <source>
        <dbReference type="SAM" id="MobiDB-lite"/>
    </source>
</evidence>